<evidence type="ECO:0000313" key="2">
    <source>
        <dbReference type="EMBL" id="MCI67442.1"/>
    </source>
</evidence>
<keyword evidence="1" id="KW-1133">Transmembrane helix</keyword>
<keyword evidence="1" id="KW-0812">Transmembrane</keyword>
<feature type="transmembrane region" description="Helical" evidence="1">
    <location>
        <begin position="15"/>
        <end position="37"/>
    </location>
</feature>
<dbReference type="EMBL" id="LXQA010717170">
    <property type="protein sequence ID" value="MCI67442.1"/>
    <property type="molecule type" value="Genomic_DNA"/>
</dbReference>
<protein>
    <submittedName>
        <fullName evidence="2">Uncharacterized protein</fullName>
    </submittedName>
</protein>
<keyword evidence="1" id="KW-0472">Membrane</keyword>
<keyword evidence="3" id="KW-1185">Reference proteome</keyword>
<sequence length="55" mass="5800">SRASRSTGYGDPMEFTAGSFCSAFFFFGVTTVVRFFAAASKHLLAAAMSPLIVAT</sequence>
<dbReference type="AlphaFoldDB" id="A0A392U1Z9"/>
<accession>A0A392U1Z9</accession>
<evidence type="ECO:0000256" key="1">
    <source>
        <dbReference type="SAM" id="Phobius"/>
    </source>
</evidence>
<dbReference type="Proteomes" id="UP000265520">
    <property type="component" value="Unassembled WGS sequence"/>
</dbReference>
<comment type="caution">
    <text evidence="2">The sequence shown here is derived from an EMBL/GenBank/DDBJ whole genome shotgun (WGS) entry which is preliminary data.</text>
</comment>
<reference evidence="2 3" key="1">
    <citation type="journal article" date="2018" name="Front. Plant Sci.">
        <title>Red Clover (Trifolium pratense) and Zigzag Clover (T. medium) - A Picture of Genomic Similarities and Differences.</title>
        <authorList>
            <person name="Dluhosova J."/>
            <person name="Istvanek J."/>
            <person name="Nedelnik J."/>
            <person name="Repkova J."/>
        </authorList>
    </citation>
    <scope>NUCLEOTIDE SEQUENCE [LARGE SCALE GENOMIC DNA]</scope>
    <source>
        <strain evidence="3">cv. 10/8</strain>
        <tissue evidence="2">Leaf</tissue>
    </source>
</reference>
<evidence type="ECO:0000313" key="3">
    <source>
        <dbReference type="Proteomes" id="UP000265520"/>
    </source>
</evidence>
<proteinExistence type="predicted"/>
<organism evidence="2 3">
    <name type="scientific">Trifolium medium</name>
    <dbReference type="NCBI Taxonomy" id="97028"/>
    <lineage>
        <taxon>Eukaryota</taxon>
        <taxon>Viridiplantae</taxon>
        <taxon>Streptophyta</taxon>
        <taxon>Embryophyta</taxon>
        <taxon>Tracheophyta</taxon>
        <taxon>Spermatophyta</taxon>
        <taxon>Magnoliopsida</taxon>
        <taxon>eudicotyledons</taxon>
        <taxon>Gunneridae</taxon>
        <taxon>Pentapetalae</taxon>
        <taxon>rosids</taxon>
        <taxon>fabids</taxon>
        <taxon>Fabales</taxon>
        <taxon>Fabaceae</taxon>
        <taxon>Papilionoideae</taxon>
        <taxon>50 kb inversion clade</taxon>
        <taxon>NPAAA clade</taxon>
        <taxon>Hologalegina</taxon>
        <taxon>IRL clade</taxon>
        <taxon>Trifolieae</taxon>
        <taxon>Trifolium</taxon>
    </lineage>
</organism>
<name>A0A392U1Z9_9FABA</name>
<feature type="non-terminal residue" evidence="2">
    <location>
        <position position="1"/>
    </location>
</feature>